<evidence type="ECO:0000256" key="3">
    <source>
        <dbReference type="ARBA" id="ARBA00023163"/>
    </source>
</evidence>
<dbReference type="PROSITE" id="PS50932">
    <property type="entry name" value="HTH_LACI_2"/>
    <property type="match status" value="1"/>
</dbReference>
<keyword evidence="2 5" id="KW-0238">DNA-binding</keyword>
<dbReference type="PANTHER" id="PTHR30146">
    <property type="entry name" value="LACI-RELATED TRANSCRIPTIONAL REPRESSOR"/>
    <property type="match status" value="1"/>
</dbReference>
<proteinExistence type="predicted"/>
<name>A0ABU7KR52_9ACTN</name>
<dbReference type="Gene3D" id="1.10.260.40">
    <property type="entry name" value="lambda repressor-like DNA-binding domains"/>
    <property type="match status" value="1"/>
</dbReference>
<dbReference type="PROSITE" id="PS00356">
    <property type="entry name" value="HTH_LACI_1"/>
    <property type="match status" value="1"/>
</dbReference>
<comment type="caution">
    <text evidence="5">The sequence shown here is derived from an EMBL/GenBank/DDBJ whole genome shotgun (WGS) entry which is preliminary data.</text>
</comment>
<evidence type="ECO:0000256" key="1">
    <source>
        <dbReference type="ARBA" id="ARBA00023015"/>
    </source>
</evidence>
<dbReference type="RefSeq" id="WP_330158292.1">
    <property type="nucleotide sequence ID" value="NZ_BAAAJA010000011.1"/>
</dbReference>
<evidence type="ECO:0000256" key="2">
    <source>
        <dbReference type="ARBA" id="ARBA00023125"/>
    </source>
</evidence>
<dbReference type="CDD" id="cd06267">
    <property type="entry name" value="PBP1_LacI_sugar_binding-like"/>
    <property type="match status" value="1"/>
</dbReference>
<dbReference type="Pfam" id="PF13377">
    <property type="entry name" value="Peripla_BP_3"/>
    <property type="match status" value="1"/>
</dbReference>
<dbReference type="SUPFAM" id="SSF53822">
    <property type="entry name" value="Periplasmic binding protein-like I"/>
    <property type="match status" value="1"/>
</dbReference>
<dbReference type="CDD" id="cd01392">
    <property type="entry name" value="HTH_LacI"/>
    <property type="match status" value="1"/>
</dbReference>
<evidence type="ECO:0000313" key="6">
    <source>
        <dbReference type="Proteomes" id="UP001348641"/>
    </source>
</evidence>
<dbReference type="Gene3D" id="3.40.50.2300">
    <property type="match status" value="2"/>
</dbReference>
<dbReference type="Proteomes" id="UP001348641">
    <property type="component" value="Unassembled WGS sequence"/>
</dbReference>
<dbReference type="InterPro" id="IPR010982">
    <property type="entry name" value="Lambda_DNA-bd_dom_sf"/>
</dbReference>
<reference evidence="5 6" key="1">
    <citation type="submission" date="2023-07" db="EMBL/GenBank/DDBJ databases">
        <authorList>
            <person name="Girao M."/>
            <person name="Carvalho M.F."/>
        </authorList>
    </citation>
    <scope>NUCLEOTIDE SEQUENCE [LARGE SCALE GENOMIC DNA]</scope>
    <source>
        <strain evidence="5 6">66/93</strain>
    </source>
</reference>
<accession>A0ABU7KR52</accession>
<dbReference type="SUPFAM" id="SSF47413">
    <property type="entry name" value="lambda repressor-like DNA-binding domains"/>
    <property type="match status" value="1"/>
</dbReference>
<evidence type="ECO:0000259" key="4">
    <source>
        <dbReference type="PROSITE" id="PS50932"/>
    </source>
</evidence>
<dbReference type="GO" id="GO:0003677">
    <property type="term" value="F:DNA binding"/>
    <property type="evidence" value="ECO:0007669"/>
    <property type="project" value="UniProtKB-KW"/>
</dbReference>
<feature type="domain" description="HTH lacI-type" evidence="4">
    <location>
        <begin position="8"/>
        <end position="62"/>
    </location>
</feature>
<dbReference type="PANTHER" id="PTHR30146:SF155">
    <property type="entry name" value="ALANINE RACEMASE"/>
    <property type="match status" value="1"/>
</dbReference>
<dbReference type="InterPro" id="IPR046335">
    <property type="entry name" value="LacI/GalR-like_sensor"/>
</dbReference>
<dbReference type="SMART" id="SM00354">
    <property type="entry name" value="HTH_LACI"/>
    <property type="match status" value="1"/>
</dbReference>
<dbReference type="Pfam" id="PF00356">
    <property type="entry name" value="LacI"/>
    <property type="match status" value="1"/>
</dbReference>
<gene>
    <name evidence="5" type="ORF">Q8A49_11580</name>
</gene>
<keyword evidence="1" id="KW-0805">Transcription regulation</keyword>
<evidence type="ECO:0000313" key="5">
    <source>
        <dbReference type="EMBL" id="MEE2051132.1"/>
    </source>
</evidence>
<organism evidence="5 6">
    <name type="scientific">Nocardiopsis tropica</name>
    <dbReference type="NCBI Taxonomy" id="109330"/>
    <lineage>
        <taxon>Bacteria</taxon>
        <taxon>Bacillati</taxon>
        <taxon>Actinomycetota</taxon>
        <taxon>Actinomycetes</taxon>
        <taxon>Streptosporangiales</taxon>
        <taxon>Nocardiopsidaceae</taxon>
        <taxon>Nocardiopsis</taxon>
    </lineage>
</organism>
<dbReference type="EMBL" id="JAUUCC010000024">
    <property type="protein sequence ID" value="MEE2051132.1"/>
    <property type="molecule type" value="Genomic_DNA"/>
</dbReference>
<protein>
    <submittedName>
        <fullName evidence="5">LacI family DNA-binding transcriptional regulator</fullName>
    </submittedName>
</protein>
<keyword evidence="3" id="KW-0804">Transcription</keyword>
<dbReference type="InterPro" id="IPR028082">
    <property type="entry name" value="Peripla_BP_I"/>
</dbReference>
<sequence length="339" mass="35604">MGSMMRRPTIMDIARAAGVSKGAVSYALNGRPGVSAQTRERILATARDFGWSPSGPARALSSGGRTATIGLVTRRAGRLWGSHSSFALLVEGVQHTLASAGMDMIVHSDPDGEGSPRRRWETRGRVDGVILAEERMGRSPASSPAVPALVLGAAMEGNGTLSLPVDDRPTMNEVMHYLVALGHTSLAHVAGPADLAHAHARAKAFEQTARDLGHRAVVVHTDGSGEHSARATRRLLALPESPTALVYDNDVMAVGGLAVAEEMGVAVPSELSIVAWDDSLLCRLVRPALTAVRRDIVGYGRRAATLLIGAVEGAPVAEEMLPGGELVPRESSGPLRLPR</sequence>
<dbReference type="InterPro" id="IPR000843">
    <property type="entry name" value="HTH_LacI"/>
</dbReference>